<feature type="non-terminal residue" evidence="7">
    <location>
        <position position="1"/>
    </location>
</feature>
<dbReference type="Proteomes" id="UP000270094">
    <property type="component" value="Unassembled WGS sequence"/>
</dbReference>
<dbReference type="AlphaFoldDB" id="A0A3P7LND3"/>
<dbReference type="PANTHER" id="PTHR21266">
    <property type="entry name" value="IRON-SULFUR DOMAIN CONTAINING PROTEIN"/>
    <property type="match status" value="1"/>
</dbReference>
<dbReference type="PANTHER" id="PTHR21266:SF32">
    <property type="entry name" value="CHOLESTEROL 7-DESATURASE NVD"/>
    <property type="match status" value="1"/>
</dbReference>
<name>A0A3P7LND3_STRVU</name>
<dbReference type="SUPFAM" id="SSF55961">
    <property type="entry name" value="Bet v1-like"/>
    <property type="match status" value="1"/>
</dbReference>
<feature type="domain" description="3-ketosteroid-9-alpha-monooxygenase oxygenase component-like C-terminal" evidence="6">
    <location>
        <begin position="213"/>
        <end position="257"/>
    </location>
</feature>
<proteinExistence type="predicted"/>
<evidence type="ECO:0000256" key="2">
    <source>
        <dbReference type="ARBA" id="ARBA00022692"/>
    </source>
</evidence>
<evidence type="ECO:0000313" key="7">
    <source>
        <dbReference type="EMBL" id="VDM80642.1"/>
    </source>
</evidence>
<feature type="domain" description="3-ketosteroid-9-alpha-monooxygenase oxygenase component-like C-terminal" evidence="6">
    <location>
        <begin position="3"/>
        <end position="67"/>
    </location>
</feature>
<organism evidence="7 8">
    <name type="scientific">Strongylus vulgaris</name>
    <name type="common">Blood worm</name>
    <dbReference type="NCBI Taxonomy" id="40348"/>
    <lineage>
        <taxon>Eukaryota</taxon>
        <taxon>Metazoa</taxon>
        <taxon>Ecdysozoa</taxon>
        <taxon>Nematoda</taxon>
        <taxon>Chromadorea</taxon>
        <taxon>Rhabditida</taxon>
        <taxon>Rhabditina</taxon>
        <taxon>Rhabditomorpha</taxon>
        <taxon>Strongyloidea</taxon>
        <taxon>Strongylidae</taxon>
        <taxon>Strongylus</taxon>
    </lineage>
</organism>
<evidence type="ECO:0000256" key="3">
    <source>
        <dbReference type="ARBA" id="ARBA00022989"/>
    </source>
</evidence>
<keyword evidence="4" id="KW-0560">Oxidoreductase</keyword>
<evidence type="ECO:0000256" key="5">
    <source>
        <dbReference type="ARBA" id="ARBA00023136"/>
    </source>
</evidence>
<dbReference type="InterPro" id="IPR050584">
    <property type="entry name" value="Cholesterol_7-desaturase"/>
</dbReference>
<dbReference type="GO" id="GO:0016491">
    <property type="term" value="F:oxidoreductase activity"/>
    <property type="evidence" value="ECO:0007669"/>
    <property type="project" value="UniProtKB-KW"/>
</dbReference>
<evidence type="ECO:0000259" key="6">
    <source>
        <dbReference type="Pfam" id="PF19298"/>
    </source>
</evidence>
<feature type="domain" description="3-ketosteroid-9-alpha-monooxygenase oxygenase component-like C-terminal" evidence="6">
    <location>
        <begin position="118"/>
        <end position="152"/>
    </location>
</feature>
<evidence type="ECO:0000313" key="8">
    <source>
        <dbReference type="Proteomes" id="UP000270094"/>
    </source>
</evidence>
<dbReference type="InterPro" id="IPR045605">
    <property type="entry name" value="KshA-like_C"/>
</dbReference>
<dbReference type="GO" id="GO:0005737">
    <property type="term" value="C:cytoplasm"/>
    <property type="evidence" value="ECO:0007669"/>
    <property type="project" value="TreeGrafter"/>
</dbReference>
<keyword evidence="2" id="KW-0812">Transmembrane</keyword>
<dbReference type="EMBL" id="UYYB01109358">
    <property type="protein sequence ID" value="VDM80642.1"/>
    <property type="molecule type" value="Genomic_DNA"/>
</dbReference>
<dbReference type="Gene3D" id="3.90.380.10">
    <property type="entry name" value="Naphthalene 1,2-dioxygenase Alpha Subunit, Chain A, domain 1"/>
    <property type="match status" value="3"/>
</dbReference>
<comment type="subcellular location">
    <subcellularLocation>
        <location evidence="1">Membrane</location>
    </subcellularLocation>
</comment>
<sequence>RYHCDGADPEWSIPEFDEILNGEWTYGGRTEHEVMCHCQEIPENGADIAHLSYLHLSGPNKGNNVMKIDLDNMNPLIRHTWDGKWIPHTGDNAHVSTMYLDQFLTIAGFKIPFASSKLRAEQFERDVWVWSNKKYIKNPILVRNDGPIQKHRSMLGVTASYTPDLDSLDHGPGIVHMIFDFGILGRGVVLHHVTPQEPLQQLVRFKLYSNLPRWFAKFLLISEATQFERDVWVWSNKKYIKNPILVRNDGPIQKHRR</sequence>
<keyword evidence="5" id="KW-0472">Membrane</keyword>
<evidence type="ECO:0000256" key="1">
    <source>
        <dbReference type="ARBA" id="ARBA00004370"/>
    </source>
</evidence>
<gene>
    <name evidence="7" type="ORF">SVUK_LOCUS15640</name>
</gene>
<keyword evidence="3" id="KW-1133">Transmembrane helix</keyword>
<protein>
    <recommendedName>
        <fullName evidence="6">3-ketosteroid-9-alpha-monooxygenase oxygenase component-like C-terminal domain-containing protein</fullName>
    </recommendedName>
</protein>
<dbReference type="GO" id="GO:0008203">
    <property type="term" value="P:cholesterol metabolic process"/>
    <property type="evidence" value="ECO:0007669"/>
    <property type="project" value="InterPro"/>
</dbReference>
<dbReference type="OrthoDB" id="426882at2759"/>
<reference evidence="7 8" key="1">
    <citation type="submission" date="2018-11" db="EMBL/GenBank/DDBJ databases">
        <authorList>
            <consortium name="Pathogen Informatics"/>
        </authorList>
    </citation>
    <scope>NUCLEOTIDE SEQUENCE [LARGE SCALE GENOMIC DNA]</scope>
</reference>
<dbReference type="GO" id="GO:0016020">
    <property type="term" value="C:membrane"/>
    <property type="evidence" value="ECO:0007669"/>
    <property type="project" value="UniProtKB-SubCell"/>
</dbReference>
<keyword evidence="8" id="KW-1185">Reference proteome</keyword>
<accession>A0A3P7LND3</accession>
<dbReference type="Pfam" id="PF19298">
    <property type="entry name" value="KshA_C"/>
    <property type="match status" value="3"/>
</dbReference>
<evidence type="ECO:0000256" key="4">
    <source>
        <dbReference type="ARBA" id="ARBA00023002"/>
    </source>
</evidence>